<proteinExistence type="predicted"/>
<organism evidence="1">
    <name type="scientific">uncultured Nocardioidaceae bacterium</name>
    <dbReference type="NCBI Taxonomy" id="253824"/>
    <lineage>
        <taxon>Bacteria</taxon>
        <taxon>Bacillati</taxon>
        <taxon>Actinomycetota</taxon>
        <taxon>Actinomycetes</taxon>
        <taxon>Propionibacteriales</taxon>
        <taxon>Nocardioidaceae</taxon>
        <taxon>environmental samples</taxon>
    </lineage>
</organism>
<reference evidence="1" key="1">
    <citation type="submission" date="2020-02" db="EMBL/GenBank/DDBJ databases">
        <authorList>
            <person name="Meier V. D."/>
        </authorList>
    </citation>
    <scope>NUCLEOTIDE SEQUENCE</scope>
    <source>
        <strain evidence="1">AVDCRST_MAG29</strain>
    </source>
</reference>
<dbReference type="AlphaFoldDB" id="A0A6J4KUG0"/>
<accession>A0A6J4KUG0</accession>
<dbReference type="EMBL" id="CADCUG010000006">
    <property type="protein sequence ID" value="CAA9314604.1"/>
    <property type="molecule type" value="Genomic_DNA"/>
</dbReference>
<protein>
    <submittedName>
        <fullName evidence="1">Uncharacterized protein</fullName>
    </submittedName>
</protein>
<gene>
    <name evidence="1" type="ORF">AVDCRST_MAG29-31</name>
</gene>
<sequence length="84" mass="9444">MYSSTTRQPASTRGLPVIAHARLRHNILDRCWCSRRLHRVGIAPGCHRCRAASRGLTSDYDASDLRPRSCASRRVDSRRRGIAA</sequence>
<name>A0A6J4KUG0_9ACTN</name>
<evidence type="ECO:0000313" key="1">
    <source>
        <dbReference type="EMBL" id="CAA9314604.1"/>
    </source>
</evidence>